<evidence type="ECO:0000313" key="13">
    <source>
        <dbReference type="EMBL" id="CAF2175316.1"/>
    </source>
</evidence>
<evidence type="ECO:0000313" key="14">
    <source>
        <dbReference type="Proteomes" id="UP000663887"/>
    </source>
</evidence>
<dbReference type="EMBL" id="CAJNRG010015626">
    <property type="protein sequence ID" value="CAF2175316.1"/>
    <property type="molecule type" value="Genomic_DNA"/>
</dbReference>
<evidence type="ECO:0000256" key="10">
    <source>
        <dbReference type="ARBA" id="ARBA00023136"/>
    </source>
</evidence>
<dbReference type="CDD" id="cd05819">
    <property type="entry name" value="NHL"/>
    <property type="match status" value="1"/>
</dbReference>
<keyword evidence="7" id="KW-0653">Protein transport</keyword>
<dbReference type="PANTHER" id="PTHR24104:SF25">
    <property type="entry name" value="PROTEIN LIN-41"/>
    <property type="match status" value="1"/>
</dbReference>
<reference evidence="13" key="1">
    <citation type="submission" date="2021-02" db="EMBL/GenBank/DDBJ databases">
        <authorList>
            <person name="Nowell W R."/>
        </authorList>
    </citation>
    <scope>NUCLEOTIDE SEQUENCE</scope>
</reference>
<keyword evidence="10 12" id="KW-0472">Membrane</keyword>
<dbReference type="Pfam" id="PF08038">
    <property type="entry name" value="Tom7"/>
    <property type="match status" value="1"/>
</dbReference>
<dbReference type="GO" id="GO:0008270">
    <property type="term" value="F:zinc ion binding"/>
    <property type="evidence" value="ECO:0007669"/>
    <property type="project" value="UniProtKB-KW"/>
</dbReference>
<sequence>MFSIQPNASSRTGKKSTDDIKRRLQSVLGYSPHAIYFGFIPLVIYLGFKLGPDPGTPEFSLINLLPIAELVAPPAESRCNPTLVSFNRAGCSSNPDCTCYTVEKGGMCASMMISFSVLTPCEQDRVTYKLPDTICVLDYRCSNQPLCYPIALANLALCPPSPSKNLTFLGEPKSEIQICKDAKWSTSRIVTGGRSGALFDLTRLLYPLDLIFDGKQDIYVADMNNHRIVKWSQNTTIGSLVAGSRGAGTRLDQLNRPSGVLLNNDGDLIICDSGNRRIQLWSRNILSGETFIGYVDCRQIFFDELGDLLFTTNKNGIFQFTWQGNKNVTTFMRKAGGKFPPKSASNMSLSRTGNLYVADSGNNRILKYTLGNDDMDVVAGGQEWQSSDLAHLTGPASVIVDDKGALYISENGNNRLVRWTVGAKEGVVIGGKKAELC</sequence>
<keyword evidence="4 12" id="KW-0812">Transmembrane</keyword>
<feature type="repeat" description="NHL" evidence="11">
    <location>
        <begin position="253"/>
        <end position="284"/>
    </location>
</feature>
<dbReference type="Gene3D" id="2.40.10.500">
    <property type="match status" value="1"/>
</dbReference>
<protein>
    <submittedName>
        <fullName evidence="13">Uncharacterized protein</fullName>
    </submittedName>
</protein>
<comment type="subcellular location">
    <subcellularLocation>
        <location evidence="1">Mitochondrion outer membrane</location>
        <topology evidence="1">Single-pass membrane protein</topology>
    </subcellularLocation>
</comment>
<comment type="similarity">
    <text evidence="2">Belongs to the Tom7 family.</text>
</comment>
<dbReference type="SUPFAM" id="SSF63829">
    <property type="entry name" value="Calcium-dependent phosphotriesterase"/>
    <property type="match status" value="1"/>
</dbReference>
<evidence type="ECO:0000256" key="4">
    <source>
        <dbReference type="ARBA" id="ARBA00022692"/>
    </source>
</evidence>
<dbReference type="Proteomes" id="UP000663887">
    <property type="component" value="Unassembled WGS sequence"/>
</dbReference>
<dbReference type="Pfam" id="PF01436">
    <property type="entry name" value="NHL"/>
    <property type="match status" value="1"/>
</dbReference>
<evidence type="ECO:0000256" key="8">
    <source>
        <dbReference type="ARBA" id="ARBA00022989"/>
    </source>
</evidence>
<evidence type="ECO:0000256" key="9">
    <source>
        <dbReference type="ARBA" id="ARBA00023128"/>
    </source>
</evidence>
<name>A0A816Z3U2_9BILA</name>
<dbReference type="PANTHER" id="PTHR24104">
    <property type="entry name" value="E3 UBIQUITIN-PROTEIN LIGASE NHLRC1-RELATED"/>
    <property type="match status" value="1"/>
</dbReference>
<keyword evidence="6" id="KW-1000">Mitochondrion outer membrane</keyword>
<dbReference type="AlphaFoldDB" id="A0A816Z3U2"/>
<proteinExistence type="inferred from homology"/>
<evidence type="ECO:0000256" key="1">
    <source>
        <dbReference type="ARBA" id="ARBA00004572"/>
    </source>
</evidence>
<evidence type="ECO:0000256" key="11">
    <source>
        <dbReference type="PROSITE-ProRule" id="PRU00504"/>
    </source>
</evidence>
<dbReference type="InterPro" id="IPR012621">
    <property type="entry name" value="Tom7"/>
</dbReference>
<keyword evidence="5" id="KW-0677">Repeat</keyword>
<keyword evidence="8 12" id="KW-1133">Transmembrane helix</keyword>
<evidence type="ECO:0000256" key="5">
    <source>
        <dbReference type="ARBA" id="ARBA00022737"/>
    </source>
</evidence>
<evidence type="ECO:0000256" key="3">
    <source>
        <dbReference type="ARBA" id="ARBA00022448"/>
    </source>
</evidence>
<evidence type="ECO:0000256" key="6">
    <source>
        <dbReference type="ARBA" id="ARBA00022787"/>
    </source>
</evidence>
<organism evidence="13 14">
    <name type="scientific">Rotaria magnacalcarata</name>
    <dbReference type="NCBI Taxonomy" id="392030"/>
    <lineage>
        <taxon>Eukaryota</taxon>
        <taxon>Metazoa</taxon>
        <taxon>Spiralia</taxon>
        <taxon>Gnathifera</taxon>
        <taxon>Rotifera</taxon>
        <taxon>Eurotatoria</taxon>
        <taxon>Bdelloidea</taxon>
        <taxon>Philodinida</taxon>
        <taxon>Philodinidae</taxon>
        <taxon>Rotaria</taxon>
    </lineage>
</organism>
<keyword evidence="9" id="KW-0496">Mitochondrion</keyword>
<gene>
    <name evidence="13" type="ORF">XDN619_LOCUS31435</name>
</gene>
<evidence type="ECO:0000256" key="12">
    <source>
        <dbReference type="SAM" id="Phobius"/>
    </source>
</evidence>
<dbReference type="GO" id="GO:0005742">
    <property type="term" value="C:mitochondrial outer membrane translocase complex"/>
    <property type="evidence" value="ECO:0007669"/>
    <property type="project" value="InterPro"/>
</dbReference>
<dbReference type="InterPro" id="IPR011042">
    <property type="entry name" value="6-blade_b-propeller_TolB-like"/>
</dbReference>
<dbReference type="InterPro" id="IPR050952">
    <property type="entry name" value="TRIM-NHL_E3_ligases"/>
</dbReference>
<evidence type="ECO:0000256" key="2">
    <source>
        <dbReference type="ARBA" id="ARBA00010917"/>
    </source>
</evidence>
<evidence type="ECO:0000256" key="7">
    <source>
        <dbReference type="ARBA" id="ARBA00022927"/>
    </source>
</evidence>
<dbReference type="Gene3D" id="2.120.10.30">
    <property type="entry name" value="TolB, C-terminal domain"/>
    <property type="match status" value="1"/>
</dbReference>
<comment type="caution">
    <text evidence="13">The sequence shown here is derived from an EMBL/GenBank/DDBJ whole genome shotgun (WGS) entry which is preliminary data.</text>
</comment>
<dbReference type="GO" id="GO:0030150">
    <property type="term" value="P:protein import into mitochondrial matrix"/>
    <property type="evidence" value="ECO:0007669"/>
    <property type="project" value="InterPro"/>
</dbReference>
<feature type="transmembrane region" description="Helical" evidence="12">
    <location>
        <begin position="27"/>
        <end position="48"/>
    </location>
</feature>
<dbReference type="PROSITE" id="PS51125">
    <property type="entry name" value="NHL"/>
    <property type="match status" value="1"/>
</dbReference>
<dbReference type="InterPro" id="IPR001258">
    <property type="entry name" value="NHL_repeat"/>
</dbReference>
<keyword evidence="3" id="KW-0813">Transport</keyword>
<accession>A0A816Z3U2</accession>